<sequence>MARATRSSAARAEVIQTVPETNHKPAQLSSPPPTPERGNARKRKAVKVEDSPKVTSSKASVTPKSTKRAKKSAVKQEDINELPHNLGAIPDLPPQSEERKSKTSVNKSKKPAKFAQPKKEDVDHLLAKATKTTDESPKKKTKAKAKSGGYGLTPGLTPYPNYPHPTAEECEEVTRLLSKVHGKVEAPKTIPAPSLEVSGCGEVPSVLDALIRTRLSAATSGTNSSRAFAGLVSKFGILKEGVGKGSVDWNRVRQADQKEIFEAIKSGGLADVKSKDIKKILQMVWEENQARREELLSSSGKAPGSADEAEGEKHAEVEKAEQNIVSLDHLHLLSNDDAFNALTKYPGIGPKTASCVLLFCLQRPSFAVDTHVFRLCKWLGWVPPPGDPAGLAPGAKGTFTGPTRNSTYAHCEVRVPDHLKYPLHQLLIRHGKTCPRCRAITGESSEGWDEGCPIDHLVQRTGGRKDVGASPVKGGSVKKTKGKKKVVDDYESDAESSGLSDAESSMLSDVVSDAEVEQSEEELSAAE</sequence>
<feature type="region of interest" description="Disordered" evidence="1">
    <location>
        <begin position="292"/>
        <end position="316"/>
    </location>
</feature>
<dbReference type="InterPro" id="IPR011257">
    <property type="entry name" value="DNA_glycosylase"/>
</dbReference>
<dbReference type="SMART" id="SM00478">
    <property type="entry name" value="ENDO3c"/>
    <property type="match status" value="1"/>
</dbReference>
<dbReference type="EMBL" id="HG992979">
    <property type="protein sequence ID" value="CAE7026053.1"/>
    <property type="molecule type" value="Genomic_DNA"/>
</dbReference>
<dbReference type="PANTHER" id="PTHR47203">
    <property type="match status" value="1"/>
</dbReference>
<dbReference type="SUPFAM" id="SSF48150">
    <property type="entry name" value="DNA-glycosylase"/>
    <property type="match status" value="1"/>
</dbReference>
<evidence type="ECO:0000256" key="1">
    <source>
        <dbReference type="SAM" id="MobiDB-lite"/>
    </source>
</evidence>
<dbReference type="CDD" id="cd00056">
    <property type="entry name" value="ENDO3c"/>
    <property type="match status" value="1"/>
</dbReference>
<dbReference type="PANTHER" id="PTHR47203:SF1">
    <property type="entry name" value="HYPOTHETICAL BASE EXCISION DNA REPAIR PROTEIN (EUROFUNG)"/>
    <property type="match status" value="1"/>
</dbReference>
<organism evidence="3 4">
    <name type="scientific">Pyrenophora teres f. teres</name>
    <dbReference type="NCBI Taxonomy" id="97479"/>
    <lineage>
        <taxon>Eukaryota</taxon>
        <taxon>Fungi</taxon>
        <taxon>Dikarya</taxon>
        <taxon>Ascomycota</taxon>
        <taxon>Pezizomycotina</taxon>
        <taxon>Dothideomycetes</taxon>
        <taxon>Pleosporomycetidae</taxon>
        <taxon>Pleosporales</taxon>
        <taxon>Pleosporineae</taxon>
        <taxon>Pleosporaceae</taxon>
        <taxon>Pyrenophora</taxon>
    </lineage>
</organism>
<dbReference type="GO" id="GO:0000702">
    <property type="term" value="F:oxidized base lesion DNA N-glycosylase activity"/>
    <property type="evidence" value="ECO:0007669"/>
    <property type="project" value="UniProtKB-ARBA"/>
</dbReference>
<gene>
    <name evidence="3" type="ORF">PTTW11_04010</name>
</gene>
<feature type="compositionally biased region" description="Acidic residues" evidence="1">
    <location>
        <begin position="512"/>
        <end position="527"/>
    </location>
</feature>
<dbReference type="Proteomes" id="UP000472372">
    <property type="component" value="Chromosome 3"/>
</dbReference>
<feature type="region of interest" description="Disordered" evidence="1">
    <location>
        <begin position="462"/>
        <end position="527"/>
    </location>
</feature>
<feature type="domain" description="HhH-GPD" evidence="2">
    <location>
        <begin position="215"/>
        <end position="433"/>
    </location>
</feature>
<reference evidence="3" key="1">
    <citation type="submission" date="2021-02" db="EMBL/GenBank/DDBJ databases">
        <authorList>
            <person name="Syme A R."/>
            <person name="Syme A R."/>
            <person name="Moolhuijzen P."/>
        </authorList>
    </citation>
    <scope>NUCLEOTIDE SEQUENCE</scope>
    <source>
        <strain evidence="3">W1-1</strain>
    </source>
</reference>
<dbReference type="Pfam" id="PF00730">
    <property type="entry name" value="HhH-GPD"/>
    <property type="match status" value="1"/>
</dbReference>
<dbReference type="InterPro" id="IPR023170">
    <property type="entry name" value="HhH_base_excis_C"/>
</dbReference>
<feature type="compositionally biased region" description="Polar residues" evidence="1">
    <location>
        <begin position="53"/>
        <end position="64"/>
    </location>
</feature>
<evidence type="ECO:0000259" key="2">
    <source>
        <dbReference type="SMART" id="SM00478"/>
    </source>
</evidence>
<feature type="compositionally biased region" description="Basic and acidic residues" evidence="1">
    <location>
        <begin position="117"/>
        <end position="138"/>
    </location>
</feature>
<dbReference type="InterPro" id="IPR003265">
    <property type="entry name" value="HhH-GPD_domain"/>
</dbReference>
<feature type="region of interest" description="Disordered" evidence="1">
    <location>
        <begin position="1"/>
        <end position="158"/>
    </location>
</feature>
<name>A0A6S6VYF8_9PLEO</name>
<evidence type="ECO:0000313" key="3">
    <source>
        <dbReference type="EMBL" id="CAE7026053.1"/>
    </source>
</evidence>
<dbReference type="Gene3D" id="1.10.1670.10">
    <property type="entry name" value="Helix-hairpin-Helix base-excision DNA repair enzymes (C-terminal)"/>
    <property type="match status" value="1"/>
</dbReference>
<feature type="compositionally biased region" description="Polar residues" evidence="1">
    <location>
        <begin position="495"/>
        <end position="507"/>
    </location>
</feature>
<dbReference type="GO" id="GO:0006285">
    <property type="term" value="P:base-excision repair, AP site formation"/>
    <property type="evidence" value="ECO:0007669"/>
    <property type="project" value="UniProtKB-ARBA"/>
</dbReference>
<proteinExistence type="predicted"/>
<evidence type="ECO:0000313" key="4">
    <source>
        <dbReference type="Proteomes" id="UP000472372"/>
    </source>
</evidence>
<dbReference type="AlphaFoldDB" id="A0A6S6VYF8"/>
<feature type="compositionally biased region" description="Low complexity" evidence="1">
    <location>
        <begin position="1"/>
        <end position="12"/>
    </location>
</feature>
<protein>
    <submittedName>
        <fullName evidence="3">Gpd family base excision dna repair protein</fullName>
    </submittedName>
</protein>
<dbReference type="Gene3D" id="1.10.340.30">
    <property type="entry name" value="Hypothetical protein, domain 2"/>
    <property type="match status" value="1"/>
</dbReference>
<accession>A0A6S6VYF8</accession>